<comment type="caution">
    <text evidence="1">The sequence shown here is derived from an EMBL/GenBank/DDBJ whole genome shotgun (WGS) entry which is preliminary data.</text>
</comment>
<dbReference type="AlphaFoldDB" id="A0A6L5YTC1"/>
<protein>
    <submittedName>
        <fullName evidence="1">TnpV protein</fullName>
    </submittedName>
</protein>
<sequence>MNTTETDEMTFFERNGIRYEQRGDFLYPFLGACDNATITGVGKYGTLWMTWLFELDRRLHRKYLLEGTLIEKAMEFQEYACELENEIINATGISLGSTDDYLSVLVQQRQKWEVAQEIITHDGRVAIMKNKELREKEIKKRLEEA</sequence>
<evidence type="ECO:0000313" key="1">
    <source>
        <dbReference type="EMBL" id="MST75615.1"/>
    </source>
</evidence>
<dbReference type="Proteomes" id="UP000474024">
    <property type="component" value="Unassembled WGS sequence"/>
</dbReference>
<evidence type="ECO:0000313" key="2">
    <source>
        <dbReference type="Proteomes" id="UP000474024"/>
    </source>
</evidence>
<gene>
    <name evidence="1" type="ORF">FYJ75_11400</name>
</gene>
<proteinExistence type="predicted"/>
<reference evidence="1 2" key="1">
    <citation type="submission" date="2019-08" db="EMBL/GenBank/DDBJ databases">
        <title>In-depth cultivation of the pig gut microbiome towards novel bacterial diversity and tailored functional studies.</title>
        <authorList>
            <person name="Wylensek D."/>
            <person name="Hitch T.C.A."/>
            <person name="Clavel T."/>
        </authorList>
    </citation>
    <scope>NUCLEOTIDE SEQUENCE [LARGE SCALE GENOMIC DNA]</scope>
    <source>
        <strain evidence="1 2">MUC/MUC-530-WT-4D</strain>
    </source>
</reference>
<dbReference type="RefSeq" id="WP_154430584.1">
    <property type="nucleotide sequence ID" value="NZ_VUNI01000022.1"/>
</dbReference>
<keyword evidence="2" id="KW-1185">Reference proteome</keyword>
<dbReference type="InterPro" id="IPR026989">
    <property type="entry name" value="TnpV"/>
</dbReference>
<organism evidence="1 2">
    <name type="scientific">Roseburia porci</name>
    <dbReference type="NCBI Taxonomy" id="2605790"/>
    <lineage>
        <taxon>Bacteria</taxon>
        <taxon>Bacillati</taxon>
        <taxon>Bacillota</taxon>
        <taxon>Clostridia</taxon>
        <taxon>Lachnospirales</taxon>
        <taxon>Lachnospiraceae</taxon>
        <taxon>Roseburia</taxon>
    </lineage>
</organism>
<accession>A0A6L5YTC1</accession>
<dbReference type="Pfam" id="PF14198">
    <property type="entry name" value="TnpV"/>
    <property type="match status" value="1"/>
</dbReference>
<name>A0A6L5YTC1_9FIRM</name>
<dbReference type="EMBL" id="VUNI01000022">
    <property type="protein sequence ID" value="MST75615.1"/>
    <property type="molecule type" value="Genomic_DNA"/>
</dbReference>